<evidence type="ECO:0000256" key="1">
    <source>
        <dbReference type="SAM" id="MobiDB-lite"/>
    </source>
</evidence>
<name>A0A6F9DBJ8_9ASCI</name>
<feature type="region of interest" description="Disordered" evidence="1">
    <location>
        <begin position="357"/>
        <end position="453"/>
    </location>
</feature>
<accession>A0A6F9DBJ8</accession>
<dbReference type="PROSITE" id="PS50011">
    <property type="entry name" value="PROTEIN_KINASE_DOM"/>
    <property type="match status" value="1"/>
</dbReference>
<sequence>MCNLSLNPVEFDTRFTIHQFEHLSLQGPGKFSYEKDWKIGEGLASTVYMCKDSNGIDLLAVKSMLKKLCPKAEEELNTLRSFGSSKYLLNYVSSEHTEDGLLDVWTELCEGDVDKFIKCCQCKCEGKSSSEWPKRLSKTVEEFNEHGVHSKQHYLSYFNGLSTMNIAKQMVEGIFKLHSLKYVHRDIKPSNFLLQKQPNETSEIYVKTCDFGLTRRMDTKLSTKPSGTASFKPPEVLKCISTLIPDAKSDVFVLGLTLFFTITEGNHPFGDDITDQDYNIKKNNGPNFKDLNDMQLDEEIKINWCGLLQWMLQHDPKNRPTMKEVKCHPALWSYEEKIMFIEVVANLTDEYRAQEKKQIKKVKKEDRKKKALAKKANPGQQAKKQNEEVKDKKDCKLVAATGDELEAEESVNRNSTQNDGAVTFSEPSTSQKQEAEPIDISASNNQQASVPLAANRPRETQPCSFFYINEVVDIDKRVEKLKEVFDPVNAPSSPVWKKINDTRNLNQHERLLGRKPEIGLGEKTDWKMFYEHCTKGCPDLLLWLYALFGNMEQSENFMENVLQKDRG</sequence>
<feature type="compositionally biased region" description="Basic residues" evidence="1">
    <location>
        <begin position="358"/>
        <end position="373"/>
    </location>
</feature>
<dbReference type="Gene3D" id="1.10.510.10">
    <property type="entry name" value="Transferase(Phosphotransferase) domain 1"/>
    <property type="match status" value="1"/>
</dbReference>
<dbReference type="GO" id="GO:0070059">
    <property type="term" value="P:intrinsic apoptotic signaling pathway in response to endoplasmic reticulum stress"/>
    <property type="evidence" value="ECO:0007669"/>
    <property type="project" value="TreeGrafter"/>
</dbReference>
<dbReference type="Pfam" id="PF00069">
    <property type="entry name" value="Pkinase"/>
    <property type="match status" value="1"/>
</dbReference>
<dbReference type="PROSITE" id="PS00108">
    <property type="entry name" value="PROTEIN_KINASE_ST"/>
    <property type="match status" value="1"/>
</dbReference>
<dbReference type="GO" id="GO:0051082">
    <property type="term" value="F:unfolded protein binding"/>
    <property type="evidence" value="ECO:0007669"/>
    <property type="project" value="TreeGrafter"/>
</dbReference>
<dbReference type="SMART" id="SM00220">
    <property type="entry name" value="S_TKc"/>
    <property type="match status" value="1"/>
</dbReference>
<dbReference type="SUPFAM" id="SSF56112">
    <property type="entry name" value="Protein kinase-like (PK-like)"/>
    <property type="match status" value="1"/>
</dbReference>
<dbReference type="GO" id="GO:0036498">
    <property type="term" value="P:IRE1-mediated unfolded protein response"/>
    <property type="evidence" value="ECO:0007669"/>
    <property type="project" value="TreeGrafter"/>
</dbReference>
<dbReference type="EMBL" id="LR784935">
    <property type="protein sequence ID" value="CAB3243615.1"/>
    <property type="molecule type" value="mRNA"/>
</dbReference>
<dbReference type="PANTHER" id="PTHR13954">
    <property type="entry name" value="IRE1-RELATED"/>
    <property type="match status" value="1"/>
</dbReference>
<proteinExistence type="evidence at transcript level"/>
<dbReference type="InterPro" id="IPR045133">
    <property type="entry name" value="IRE1/2-like"/>
</dbReference>
<reference evidence="3" key="1">
    <citation type="submission" date="2020-04" db="EMBL/GenBank/DDBJ databases">
        <authorList>
            <person name="Neveu A P."/>
        </authorList>
    </citation>
    <scope>NUCLEOTIDE SEQUENCE</scope>
    <source>
        <tissue evidence="3">Whole embryo</tissue>
    </source>
</reference>
<dbReference type="PANTHER" id="PTHR13954:SF6">
    <property type="entry name" value="NON-SPECIFIC SERINE_THREONINE PROTEIN KINASE"/>
    <property type="match status" value="1"/>
</dbReference>
<dbReference type="AlphaFoldDB" id="A0A6F9DBJ8"/>
<dbReference type="GO" id="GO:1990604">
    <property type="term" value="C:IRE1-TRAF2-ASK1 complex"/>
    <property type="evidence" value="ECO:0007669"/>
    <property type="project" value="TreeGrafter"/>
</dbReference>
<evidence type="ECO:0000313" key="3">
    <source>
        <dbReference type="EMBL" id="CAB3243615.1"/>
    </source>
</evidence>
<organism evidence="3">
    <name type="scientific">Phallusia mammillata</name>
    <dbReference type="NCBI Taxonomy" id="59560"/>
    <lineage>
        <taxon>Eukaryota</taxon>
        <taxon>Metazoa</taxon>
        <taxon>Chordata</taxon>
        <taxon>Tunicata</taxon>
        <taxon>Ascidiacea</taxon>
        <taxon>Phlebobranchia</taxon>
        <taxon>Ascidiidae</taxon>
        <taxon>Phallusia</taxon>
    </lineage>
</organism>
<protein>
    <submittedName>
        <fullName evidence="3">Serine/threonine-protein kinase/endoribonuclease IRE2-like</fullName>
    </submittedName>
</protein>
<dbReference type="InterPro" id="IPR011009">
    <property type="entry name" value="Kinase-like_dom_sf"/>
</dbReference>
<feature type="compositionally biased region" description="Polar residues" evidence="1">
    <location>
        <begin position="412"/>
        <end position="432"/>
    </location>
</feature>
<feature type="domain" description="Protein kinase" evidence="2">
    <location>
        <begin position="33"/>
        <end position="331"/>
    </location>
</feature>
<dbReference type="InterPro" id="IPR000719">
    <property type="entry name" value="Prot_kinase_dom"/>
</dbReference>
<keyword evidence="3" id="KW-0808">Transferase</keyword>
<keyword evidence="3" id="KW-0418">Kinase</keyword>
<feature type="compositionally biased region" description="Basic and acidic residues" evidence="1">
    <location>
        <begin position="384"/>
        <end position="396"/>
    </location>
</feature>
<dbReference type="GO" id="GO:0005524">
    <property type="term" value="F:ATP binding"/>
    <property type="evidence" value="ECO:0007669"/>
    <property type="project" value="InterPro"/>
</dbReference>
<dbReference type="InterPro" id="IPR008271">
    <property type="entry name" value="Ser/Thr_kinase_AS"/>
</dbReference>
<dbReference type="GO" id="GO:0004521">
    <property type="term" value="F:RNA endonuclease activity"/>
    <property type="evidence" value="ECO:0007669"/>
    <property type="project" value="InterPro"/>
</dbReference>
<evidence type="ECO:0000259" key="2">
    <source>
        <dbReference type="PROSITE" id="PS50011"/>
    </source>
</evidence>
<gene>
    <name evidence="3" type="primary">Ern2-001</name>
</gene>
<dbReference type="GO" id="GO:0004674">
    <property type="term" value="F:protein serine/threonine kinase activity"/>
    <property type="evidence" value="ECO:0007669"/>
    <property type="project" value="InterPro"/>
</dbReference>